<protein>
    <submittedName>
        <fullName evidence="4">Histone deacetylase 6/10</fullName>
    </submittedName>
</protein>
<evidence type="ECO:0000259" key="3">
    <source>
        <dbReference type="Pfam" id="PF00850"/>
    </source>
</evidence>
<evidence type="ECO:0000313" key="5">
    <source>
        <dbReference type="Proteomes" id="UP000501690"/>
    </source>
</evidence>
<keyword evidence="1" id="KW-0678">Repressor</keyword>
<keyword evidence="2" id="KW-0156">Chromatin regulator</keyword>
<dbReference type="GO" id="GO:0040029">
    <property type="term" value="P:epigenetic regulation of gene expression"/>
    <property type="evidence" value="ECO:0007669"/>
    <property type="project" value="TreeGrafter"/>
</dbReference>
<evidence type="ECO:0000256" key="1">
    <source>
        <dbReference type="ARBA" id="ARBA00022491"/>
    </source>
</evidence>
<dbReference type="InterPro" id="IPR023696">
    <property type="entry name" value="Ureohydrolase_dom_sf"/>
</dbReference>
<dbReference type="GO" id="GO:0005737">
    <property type="term" value="C:cytoplasm"/>
    <property type="evidence" value="ECO:0007669"/>
    <property type="project" value="TreeGrafter"/>
</dbReference>
<evidence type="ECO:0000256" key="2">
    <source>
        <dbReference type="ARBA" id="ARBA00022853"/>
    </source>
</evidence>
<feature type="domain" description="Histone deacetylase" evidence="3">
    <location>
        <begin position="69"/>
        <end position="181"/>
    </location>
</feature>
<keyword evidence="5" id="KW-1185">Reference proteome</keyword>
<dbReference type="PANTHER" id="PTHR10625:SF25">
    <property type="entry name" value="HISTONE DEACETYLASE 18-RELATED"/>
    <property type="match status" value="1"/>
</dbReference>
<organism evidence="4 5">
    <name type="scientific">Vigna unguiculata</name>
    <name type="common">Cowpea</name>
    <dbReference type="NCBI Taxonomy" id="3917"/>
    <lineage>
        <taxon>Eukaryota</taxon>
        <taxon>Viridiplantae</taxon>
        <taxon>Streptophyta</taxon>
        <taxon>Embryophyta</taxon>
        <taxon>Tracheophyta</taxon>
        <taxon>Spermatophyta</taxon>
        <taxon>Magnoliopsida</taxon>
        <taxon>eudicotyledons</taxon>
        <taxon>Gunneridae</taxon>
        <taxon>Pentapetalae</taxon>
        <taxon>rosids</taxon>
        <taxon>fabids</taxon>
        <taxon>Fabales</taxon>
        <taxon>Fabaceae</taxon>
        <taxon>Papilionoideae</taxon>
        <taxon>50 kb inversion clade</taxon>
        <taxon>NPAAA clade</taxon>
        <taxon>indigoferoid/millettioid clade</taxon>
        <taxon>Phaseoleae</taxon>
        <taxon>Vigna</taxon>
    </lineage>
</organism>
<reference evidence="4 5" key="1">
    <citation type="submission" date="2019-04" db="EMBL/GenBank/DDBJ databases">
        <title>An improved genome assembly and genetic linkage map for asparagus bean, Vigna unguiculata ssp. sesquipedialis.</title>
        <authorList>
            <person name="Xia Q."/>
            <person name="Zhang R."/>
            <person name="Dong Y."/>
        </authorList>
    </citation>
    <scope>NUCLEOTIDE SEQUENCE [LARGE SCALE GENOMIC DNA]</scope>
    <source>
        <tissue evidence="4">Leaf</tissue>
    </source>
</reference>
<gene>
    <name evidence="4" type="ORF">DEO72_LG6g801</name>
</gene>
<evidence type="ECO:0000313" key="4">
    <source>
        <dbReference type="EMBL" id="QCD96099.1"/>
    </source>
</evidence>
<dbReference type="PANTHER" id="PTHR10625">
    <property type="entry name" value="HISTONE DEACETYLASE HDAC1-RELATED"/>
    <property type="match status" value="1"/>
</dbReference>
<accession>A0A4D6M453</accession>
<dbReference type="InterPro" id="IPR023801">
    <property type="entry name" value="His_deacetylse_dom"/>
</dbReference>
<dbReference type="Pfam" id="PF00850">
    <property type="entry name" value="Hist_deacetyl"/>
    <property type="match status" value="1"/>
</dbReference>
<dbReference type="EMBL" id="CP039350">
    <property type="protein sequence ID" value="QCD96099.1"/>
    <property type="molecule type" value="Genomic_DNA"/>
</dbReference>
<sequence length="189" mass="21229">MTNHVENPDRIKSIWNKLKSVGVPCAFLAASSGVETFGLSCRMEKWNGILYIQERSRCCNLSTKGKRYDFRVLFFSVHRHESGNFYPTNDDGFYTKVGEAEGARYNINVAWGNANCGDADYFPVWDHILLPVAKEFNLDIIIVSAGFDAAIGDPLGGCRVTADGYSVLLEKLMNFAEGRIVLIDCRRRM</sequence>
<dbReference type="GO" id="GO:0004407">
    <property type="term" value="F:histone deacetylase activity"/>
    <property type="evidence" value="ECO:0007669"/>
    <property type="project" value="TreeGrafter"/>
</dbReference>
<proteinExistence type="predicted"/>
<dbReference type="AlphaFoldDB" id="A0A4D6M453"/>
<dbReference type="Proteomes" id="UP000501690">
    <property type="component" value="Linkage Group LG6"/>
</dbReference>
<name>A0A4D6M453_VIGUN</name>
<dbReference type="InterPro" id="IPR037138">
    <property type="entry name" value="His_deacetylse_dom_sf"/>
</dbReference>
<dbReference type="Gene3D" id="3.40.800.20">
    <property type="entry name" value="Histone deacetylase domain"/>
    <property type="match status" value="1"/>
</dbReference>
<dbReference type="GO" id="GO:0000118">
    <property type="term" value="C:histone deacetylase complex"/>
    <property type="evidence" value="ECO:0007669"/>
    <property type="project" value="TreeGrafter"/>
</dbReference>
<dbReference type="SUPFAM" id="SSF52768">
    <property type="entry name" value="Arginase/deacetylase"/>
    <property type="match status" value="1"/>
</dbReference>